<dbReference type="FunFam" id="1.20.1560.10:FF:000018">
    <property type="entry name" value="ATP-binding cassette subfamily B member 11"/>
    <property type="match status" value="1"/>
</dbReference>
<dbReference type="CDD" id="cd18578">
    <property type="entry name" value="ABC_6TM_Pgp_ABCB1_D2_like"/>
    <property type="match status" value="1"/>
</dbReference>
<evidence type="ECO:0000256" key="10">
    <source>
        <dbReference type="ARBA" id="ARBA00022989"/>
    </source>
</evidence>
<feature type="transmembrane region" description="Helical" evidence="15">
    <location>
        <begin position="1006"/>
        <end position="1027"/>
    </location>
</feature>
<comment type="caution">
    <text evidence="18">The sequence shown here is derived from an EMBL/GenBank/DDBJ whole genome shotgun (WGS) entry which is preliminary data.</text>
</comment>
<dbReference type="GO" id="GO:0016887">
    <property type="term" value="F:ATP hydrolysis activity"/>
    <property type="evidence" value="ECO:0007669"/>
    <property type="project" value="InterPro"/>
</dbReference>
<organism evidence="18 19">
    <name type="scientific">Danaus plexippus plexippus</name>
    <dbReference type="NCBI Taxonomy" id="278856"/>
    <lineage>
        <taxon>Eukaryota</taxon>
        <taxon>Metazoa</taxon>
        <taxon>Ecdysozoa</taxon>
        <taxon>Arthropoda</taxon>
        <taxon>Hexapoda</taxon>
        <taxon>Insecta</taxon>
        <taxon>Pterygota</taxon>
        <taxon>Neoptera</taxon>
        <taxon>Endopterygota</taxon>
        <taxon>Lepidoptera</taxon>
        <taxon>Glossata</taxon>
        <taxon>Ditrysia</taxon>
        <taxon>Papilionoidea</taxon>
        <taxon>Nymphalidae</taxon>
        <taxon>Danainae</taxon>
        <taxon>Danaini</taxon>
        <taxon>Danaina</taxon>
        <taxon>Danaus</taxon>
        <taxon>Danaus</taxon>
    </lineage>
</organism>
<dbReference type="PROSITE" id="PS50893">
    <property type="entry name" value="ABC_TRANSPORTER_2"/>
    <property type="match status" value="3"/>
</dbReference>
<feature type="region of interest" description="Disordered" evidence="14">
    <location>
        <begin position="1"/>
        <end position="24"/>
    </location>
</feature>
<dbReference type="InterPro" id="IPR039421">
    <property type="entry name" value="Type_1_exporter"/>
</dbReference>
<dbReference type="EC" id="7.6.2.2" evidence="3"/>
<dbReference type="PROSITE" id="PS00211">
    <property type="entry name" value="ABC_TRANSPORTER_1"/>
    <property type="match status" value="3"/>
</dbReference>
<evidence type="ECO:0000256" key="2">
    <source>
        <dbReference type="ARBA" id="ARBA00007577"/>
    </source>
</evidence>
<evidence type="ECO:0000256" key="15">
    <source>
        <dbReference type="SAM" id="Phobius"/>
    </source>
</evidence>
<feature type="transmembrane region" description="Helical" evidence="15">
    <location>
        <begin position="980"/>
        <end position="1000"/>
    </location>
</feature>
<dbReference type="Pfam" id="PF00005">
    <property type="entry name" value="ABC_tran"/>
    <property type="match status" value="3"/>
</dbReference>
<evidence type="ECO:0000256" key="7">
    <source>
        <dbReference type="ARBA" id="ARBA00022741"/>
    </source>
</evidence>
<keyword evidence="12" id="KW-0325">Glycoprotein</keyword>
<feature type="transmembrane region" description="Helical" evidence="15">
    <location>
        <begin position="153"/>
        <end position="181"/>
    </location>
</feature>
<evidence type="ECO:0000256" key="1">
    <source>
        <dbReference type="ARBA" id="ARBA00004141"/>
    </source>
</evidence>
<dbReference type="InterPro" id="IPR036640">
    <property type="entry name" value="ABC1_TM_sf"/>
</dbReference>
<feature type="domain" description="ABC transporter" evidence="16">
    <location>
        <begin position="538"/>
        <end position="774"/>
    </location>
</feature>
<comment type="catalytic activity">
    <reaction evidence="13">
        <text>ATP + H2O + xenobioticSide 1 = ADP + phosphate + xenobioticSide 2.</text>
        <dbReference type="EC" id="7.6.2.2"/>
    </reaction>
</comment>
<keyword evidence="11 15" id="KW-0472">Membrane</keyword>
<name>A0A212ET05_DANPL</name>
<feature type="domain" description="ABC transporter" evidence="16">
    <location>
        <begin position="1555"/>
        <end position="1794"/>
    </location>
</feature>
<dbReference type="FunCoup" id="A0A212ET05">
    <property type="interactions" value="24"/>
</dbReference>
<evidence type="ECO:0000256" key="4">
    <source>
        <dbReference type="ARBA" id="ARBA00022448"/>
    </source>
</evidence>
<evidence type="ECO:0000313" key="19">
    <source>
        <dbReference type="Proteomes" id="UP000007151"/>
    </source>
</evidence>
<dbReference type="KEGG" id="dpl:KGM_213261"/>
<dbReference type="InterPro" id="IPR011527">
    <property type="entry name" value="ABC1_TM_dom"/>
</dbReference>
<dbReference type="FunFam" id="3.40.50.300:FF:000479">
    <property type="entry name" value="Multidrug resistance protein 1A"/>
    <property type="match status" value="2"/>
</dbReference>
<dbReference type="Pfam" id="PF00664">
    <property type="entry name" value="ABC_membrane"/>
    <property type="match status" value="4"/>
</dbReference>
<feature type="transmembrane region" description="Helical" evidence="15">
    <location>
        <begin position="255"/>
        <end position="282"/>
    </location>
</feature>
<keyword evidence="8 18" id="KW-0067">ATP-binding</keyword>
<evidence type="ECO:0000256" key="9">
    <source>
        <dbReference type="ARBA" id="ARBA00022967"/>
    </source>
</evidence>
<keyword evidence="6" id="KW-0677">Repeat</keyword>
<comment type="similarity">
    <text evidence="2">Belongs to the ABC transporter superfamily. ABCB family. Multidrug resistance exporter (TC 3.A.1.201) subfamily.</text>
</comment>
<feature type="domain" description="ABC transporter" evidence="16">
    <location>
        <begin position="1183"/>
        <end position="1422"/>
    </location>
</feature>
<keyword evidence="4" id="KW-0813">Transport</keyword>
<feature type="transmembrane region" description="Helical" evidence="15">
    <location>
        <begin position="1127"/>
        <end position="1152"/>
    </location>
</feature>
<feature type="domain" description="ABC transmembrane type-1" evidence="17">
    <location>
        <begin position="83"/>
        <end position="208"/>
    </location>
</feature>
<dbReference type="CDD" id="cd18577">
    <property type="entry name" value="ABC_6TM_Pgp_ABCB1_D1_like"/>
    <property type="match status" value="1"/>
</dbReference>
<dbReference type="GO" id="GO:0017085">
    <property type="term" value="P:response to insecticide"/>
    <property type="evidence" value="ECO:0007669"/>
    <property type="project" value="UniProtKB-ARBA"/>
</dbReference>
<feature type="transmembrane region" description="Helical" evidence="15">
    <location>
        <begin position="471"/>
        <end position="489"/>
    </location>
</feature>
<keyword evidence="9" id="KW-1278">Translocase</keyword>
<dbReference type="SUPFAM" id="SSF52540">
    <property type="entry name" value="P-loop containing nucleoside triphosphate hydrolases"/>
    <property type="match status" value="3"/>
</dbReference>
<feature type="transmembrane region" description="Helical" evidence="15">
    <location>
        <begin position="215"/>
        <end position="235"/>
    </location>
</feature>
<dbReference type="PROSITE" id="PS50929">
    <property type="entry name" value="ABC_TM1F"/>
    <property type="match status" value="4"/>
</dbReference>
<dbReference type="Gene3D" id="3.40.50.300">
    <property type="entry name" value="P-loop containing nucleotide triphosphate hydrolases"/>
    <property type="match status" value="3"/>
</dbReference>
<feature type="transmembrane region" description="Helical" evidence="15">
    <location>
        <begin position="857"/>
        <end position="881"/>
    </location>
</feature>
<dbReference type="InterPro" id="IPR017871">
    <property type="entry name" value="ABC_transporter-like_CS"/>
</dbReference>
<evidence type="ECO:0000256" key="8">
    <source>
        <dbReference type="ARBA" id="ARBA00022840"/>
    </source>
</evidence>
<keyword evidence="5 15" id="KW-0812">Transmembrane</keyword>
<evidence type="ECO:0000256" key="6">
    <source>
        <dbReference type="ARBA" id="ARBA00022737"/>
    </source>
</evidence>
<evidence type="ECO:0000259" key="16">
    <source>
        <dbReference type="PROSITE" id="PS50893"/>
    </source>
</evidence>
<feature type="transmembrane region" description="Helical" evidence="15">
    <location>
        <begin position="79"/>
        <end position="103"/>
    </location>
</feature>
<feature type="transmembrane region" description="Helical" evidence="15">
    <location>
        <begin position="1087"/>
        <end position="1107"/>
    </location>
</feature>
<dbReference type="FunFam" id="3.40.50.300:FF:001370">
    <property type="entry name" value="p-GlycoProtein related"/>
    <property type="match status" value="1"/>
</dbReference>
<evidence type="ECO:0000256" key="3">
    <source>
        <dbReference type="ARBA" id="ARBA00012191"/>
    </source>
</evidence>
<dbReference type="Proteomes" id="UP000007151">
    <property type="component" value="Unassembled WGS sequence"/>
</dbReference>
<evidence type="ECO:0000313" key="18">
    <source>
        <dbReference type="EMBL" id="OWR44581.1"/>
    </source>
</evidence>
<dbReference type="SMART" id="SM00382">
    <property type="entry name" value="AAA"/>
    <property type="match status" value="3"/>
</dbReference>
<evidence type="ECO:0000256" key="5">
    <source>
        <dbReference type="ARBA" id="ARBA00022692"/>
    </source>
</evidence>
<evidence type="ECO:0000256" key="14">
    <source>
        <dbReference type="SAM" id="MobiDB-lite"/>
    </source>
</evidence>
<feature type="region of interest" description="Disordered" evidence="14">
    <location>
        <begin position="779"/>
        <end position="799"/>
    </location>
</feature>
<keyword evidence="10 15" id="KW-1133">Transmembrane helix</keyword>
<feature type="transmembrane region" description="Helical" evidence="15">
    <location>
        <begin position="434"/>
        <end position="459"/>
    </location>
</feature>
<feature type="transmembrane region" description="Helical" evidence="15">
    <location>
        <begin position="901"/>
        <end position="926"/>
    </location>
</feature>
<keyword evidence="7" id="KW-0547">Nucleotide-binding</keyword>
<sequence>MKRNESVKSVQRFSRQSRSEQRPALALSFRQNSLTISSLAQQAAFIAEKAYKEEESDPNRQTEAVSYFKLFRFAQRWEFVMLFAGIIFACLNGLFVPVGVIIYGEFTSLLIDRTVMNGTSTPTLTINWFGGGRILTNASPEENRRALIEDSQAFGIGCTVFSVLQFLCGVISVDLFNYAALRQIERVKERFLQSVLRQDITWYDLNTSMNFATKVLLVLLVPVKLWLWLGLGLGLGTNASPEENRRALIEDSQAFGIGCTVFSVLQFLCGVISVDLFNYAALRQIERVKERFLQSVLRQDITWYDLNTSMNFATKVSDDVEKYREGIGEKVPMLIYLVMSFVTAVLISLAYGWELTLVILSCAPVIIATTAVVAKVQSSLTTQELKAYSIAGVIAEEVLASIRTVVAFGGEEKEIERYQERLAPAKKTGVKKGIYSGIGSGVMWFIIYATYALSFWYGVGLILDSRHLPTPVYTPAVLMIVFFSILQGAQNVGLTAPHLEAIANARASAGAIFSVLDRKPAIDSLSTEGTTPVLDGDLELKDVYFRYPARKDVQVLDGLSLKINRNETVALVGASGSGKSTVLQLLQRMYDPDVGSVTASGHDLRDINVRHFRNHIAVVGQEPVLFAGSIKENIRMSNPTCTDEEIIMASKQAYCHSFIKHLPNGYDTMIGERGAQLSGGQKQRIAIARALVRKPKILILDEATSALDSQSEAKVQRALDAAAHGRTTIMVSHRLATVLNANRIVFIEKGEVLEEGTHEELLSLRGRYYQLVLENEPSIAPSSADTDTPGKPNNQTVTDTKFRRSKLTKMVSLDSMKSDSIDEDSASEDSVVIEEKEEREFEPTTWQILKLCKPEKYLMCIGIFAAFAVGSSFPCFAILFGETYGLLESKNEDYVRQGTNYIAIFFLMVGIYTGIGIFFQIFIFNLTGVRLTARLRVAAFRAMLRQEIGWFDDAVNGVGALCSRLAADAAAVQGATGTRIGALMQASATILIGILVSMYYTWKMTLVSLVSVPMVIIAVVLEGRVLAEGIAAIREASNKATTIATEAITNIRTVCAFCGEEGTLSRYKDAGGAARVAARSSLRWRGAVFAFGQTAPVAGYALALWYGGVLVANGEVPYKDVIKVSEALIFGAWMMGQALAFAPNFGAAVLAAGRVMTLLARQPLVADTHAPSVPEAYVAEGKIQYKNIKFRYPTRREVQVLRGLSLSVSMGRRVALVGPSGCGKSTLIQLLQRLYDPDDGNVYLDDHSIVSDMRLSTLRRNLSIVSQEPVLFDRTIAENIAYGDNTRNVSIEDIVAAAKAANVHSFIAALPNGYETRIGARASQLSGGQKQRIAIARALVRDPRVLLLDEATSALDTHSERVVQEALDRASEGRTCLIIAHRLATIQNADVICVIDQGVVAEMGTHRELIALKKIYARLYELQCGFIEESGEEGTLSRYKDAGGAARVAARSSLRWRGAVFAFGQTAPVAGYALALWYGGVLVANGEVPYKDVIKVSEALIFGAWMMGQALAFAPNFGAAVLAAGRVMTLLARQPLVADTHAPSVPEAYVAEGKIQYKNIKFRYPTRREVQVLRGLSLSVSMGRRVALVGPSGCGKSTLIQLLQRLYDPDDGNVYLDDHSIVSDMRLSTLRRNLSIVSQEPVLFDRTIAENIAYGDNTRNVSIEDIVAAAKAANVHSFIAALPNGYETRIGARASQLSGGQKQRIAIARALVRDPRVLLLDEATSALDTHSERVVQEALDRASEGRTCLIIAHRLATIQNADVICVIDQGVVAEMGTHRELIALKKIYARLYELQCGFIEESEENLPEEPE</sequence>
<dbReference type="GO" id="GO:0090374">
    <property type="term" value="P:oligopeptide export from mitochondrion"/>
    <property type="evidence" value="ECO:0007669"/>
    <property type="project" value="TreeGrafter"/>
</dbReference>
<feature type="domain" description="ABC transmembrane type-1" evidence="17">
    <location>
        <begin position="1430"/>
        <end position="1519"/>
    </location>
</feature>
<protein>
    <recommendedName>
        <fullName evidence="3">ABC-type xenobiotic transporter</fullName>
        <ecNumber evidence="3">7.6.2.2</ecNumber>
    </recommendedName>
</protein>
<accession>A0A212ET05</accession>
<feature type="transmembrane region" description="Helical" evidence="15">
    <location>
        <begin position="1499"/>
        <end position="1524"/>
    </location>
</feature>
<dbReference type="InParanoid" id="A0A212ET05"/>
<feature type="transmembrane region" description="Helical" evidence="15">
    <location>
        <begin position="1459"/>
        <end position="1479"/>
    </location>
</feature>
<dbReference type="GO" id="GO:0097254">
    <property type="term" value="P:renal tubular secretion"/>
    <property type="evidence" value="ECO:0007669"/>
    <property type="project" value="UniProtKB-ARBA"/>
</dbReference>
<evidence type="ECO:0000256" key="13">
    <source>
        <dbReference type="ARBA" id="ARBA00034018"/>
    </source>
</evidence>
<dbReference type="SUPFAM" id="SSF90123">
    <property type="entry name" value="ABC transporter transmembrane region"/>
    <property type="match status" value="4"/>
</dbReference>
<dbReference type="PANTHER" id="PTHR43394:SF27">
    <property type="entry name" value="ATP-DEPENDENT TRANSLOCASE ABCB1-LIKE"/>
    <property type="match status" value="1"/>
</dbReference>
<feature type="transmembrane region" description="Helical" evidence="15">
    <location>
        <begin position="357"/>
        <end position="376"/>
    </location>
</feature>
<dbReference type="InterPro" id="IPR027417">
    <property type="entry name" value="P-loop_NTPase"/>
</dbReference>
<feature type="transmembrane region" description="Helical" evidence="15">
    <location>
        <begin position="333"/>
        <end position="351"/>
    </location>
</feature>
<dbReference type="InterPro" id="IPR003439">
    <property type="entry name" value="ABC_transporter-like_ATP-bd"/>
</dbReference>
<evidence type="ECO:0000256" key="12">
    <source>
        <dbReference type="ARBA" id="ARBA00023180"/>
    </source>
</evidence>
<dbReference type="EMBL" id="AGBW02012702">
    <property type="protein sequence ID" value="OWR44581.1"/>
    <property type="molecule type" value="Genomic_DNA"/>
</dbReference>
<evidence type="ECO:0000256" key="11">
    <source>
        <dbReference type="ARBA" id="ARBA00023136"/>
    </source>
</evidence>
<feature type="domain" description="ABC transmembrane type-1" evidence="17">
    <location>
        <begin position="255"/>
        <end position="504"/>
    </location>
</feature>
<dbReference type="GO" id="GO:0005743">
    <property type="term" value="C:mitochondrial inner membrane"/>
    <property type="evidence" value="ECO:0007669"/>
    <property type="project" value="TreeGrafter"/>
</dbReference>
<reference evidence="18 19" key="1">
    <citation type="journal article" date="2011" name="Cell">
        <title>The monarch butterfly genome yields insights into long-distance migration.</title>
        <authorList>
            <person name="Zhan S."/>
            <person name="Merlin C."/>
            <person name="Boore J.L."/>
            <person name="Reppert S.M."/>
        </authorList>
    </citation>
    <scope>NUCLEOTIDE SEQUENCE [LARGE SCALE GENOMIC DNA]</scope>
    <source>
        <strain evidence="18">F-2</strain>
    </source>
</reference>
<evidence type="ECO:0000259" key="17">
    <source>
        <dbReference type="PROSITE" id="PS50929"/>
    </source>
</evidence>
<dbReference type="CDD" id="cd03249">
    <property type="entry name" value="ABC_MTABC3_MDL1_MDL2"/>
    <property type="match status" value="3"/>
</dbReference>
<dbReference type="GO" id="GO:0008559">
    <property type="term" value="F:ABC-type xenobiotic transporter activity"/>
    <property type="evidence" value="ECO:0007669"/>
    <property type="project" value="UniProtKB-EC"/>
</dbReference>
<feature type="domain" description="ABC transmembrane type-1" evidence="17">
    <location>
        <begin position="861"/>
        <end position="1147"/>
    </location>
</feature>
<comment type="subcellular location">
    <subcellularLocation>
        <location evidence="1">Membrane</location>
        <topology evidence="1">Multi-pass membrane protein</topology>
    </subcellularLocation>
</comment>
<dbReference type="eggNOG" id="KOG0055">
    <property type="taxonomic scope" value="Eukaryota"/>
</dbReference>
<dbReference type="GO" id="GO:0005524">
    <property type="term" value="F:ATP binding"/>
    <property type="evidence" value="ECO:0007669"/>
    <property type="project" value="UniProtKB-KW"/>
</dbReference>
<feature type="compositionally biased region" description="Polar residues" evidence="14">
    <location>
        <begin position="780"/>
        <end position="799"/>
    </location>
</feature>
<proteinExistence type="inferred from homology"/>
<dbReference type="PANTHER" id="PTHR43394">
    <property type="entry name" value="ATP-DEPENDENT PERMEASE MDL1, MITOCHONDRIAL"/>
    <property type="match status" value="1"/>
</dbReference>
<dbReference type="Gene3D" id="1.20.1560.10">
    <property type="entry name" value="ABC transporter type 1, transmembrane domain"/>
    <property type="match status" value="3"/>
</dbReference>
<dbReference type="InterPro" id="IPR003593">
    <property type="entry name" value="AAA+_ATPase"/>
</dbReference>
<dbReference type="NCBIfam" id="NF010167">
    <property type="entry name" value="PRK13648.1"/>
    <property type="match status" value="3"/>
</dbReference>
<gene>
    <name evidence="18" type="ORF">KGM_213261</name>
</gene>
<keyword evidence="19" id="KW-1185">Reference proteome</keyword>
<dbReference type="GO" id="GO:0015421">
    <property type="term" value="F:ABC-type oligopeptide transporter activity"/>
    <property type="evidence" value="ECO:0007669"/>
    <property type="project" value="TreeGrafter"/>
</dbReference>